<evidence type="ECO:0000313" key="1">
    <source>
        <dbReference type="EMBL" id="KAL0164144.1"/>
    </source>
</evidence>
<feature type="non-terminal residue" evidence="1">
    <location>
        <position position="85"/>
    </location>
</feature>
<dbReference type="Proteomes" id="UP001529510">
    <property type="component" value="Unassembled WGS sequence"/>
</dbReference>
<organism evidence="1 2">
    <name type="scientific">Cirrhinus mrigala</name>
    <name type="common">Mrigala</name>
    <dbReference type="NCBI Taxonomy" id="683832"/>
    <lineage>
        <taxon>Eukaryota</taxon>
        <taxon>Metazoa</taxon>
        <taxon>Chordata</taxon>
        <taxon>Craniata</taxon>
        <taxon>Vertebrata</taxon>
        <taxon>Euteleostomi</taxon>
        <taxon>Actinopterygii</taxon>
        <taxon>Neopterygii</taxon>
        <taxon>Teleostei</taxon>
        <taxon>Ostariophysi</taxon>
        <taxon>Cypriniformes</taxon>
        <taxon>Cyprinidae</taxon>
        <taxon>Labeoninae</taxon>
        <taxon>Labeonini</taxon>
        <taxon>Cirrhinus</taxon>
    </lineage>
</organism>
<dbReference type="AlphaFoldDB" id="A0ABD0NQD6"/>
<reference evidence="1 2" key="1">
    <citation type="submission" date="2024-05" db="EMBL/GenBank/DDBJ databases">
        <title>Genome sequencing and assembly of Indian major carp, Cirrhinus mrigala (Hamilton, 1822).</title>
        <authorList>
            <person name="Mohindra V."/>
            <person name="Chowdhury L.M."/>
            <person name="Lal K."/>
            <person name="Jena J.K."/>
        </authorList>
    </citation>
    <scope>NUCLEOTIDE SEQUENCE [LARGE SCALE GENOMIC DNA]</scope>
    <source>
        <strain evidence="1">CM1030</strain>
        <tissue evidence="1">Blood</tissue>
    </source>
</reference>
<dbReference type="EMBL" id="JAMKFB020000020">
    <property type="protein sequence ID" value="KAL0164144.1"/>
    <property type="molecule type" value="Genomic_DNA"/>
</dbReference>
<sequence length="85" mass="10155">AKRSICRVNRYRPPNFITVRRELHGMGFHGRAAASKPYITKCNAKCQMQWCKACCHWTLKHDETRFSIWQSDGRVWVWQLPGERY</sequence>
<feature type="non-terminal residue" evidence="1">
    <location>
        <position position="1"/>
    </location>
</feature>
<accession>A0ABD0NQD6</accession>
<dbReference type="Gene3D" id="3.30.420.10">
    <property type="entry name" value="Ribonuclease H-like superfamily/Ribonuclease H"/>
    <property type="match status" value="1"/>
</dbReference>
<dbReference type="InterPro" id="IPR036397">
    <property type="entry name" value="RNaseH_sf"/>
</dbReference>
<proteinExistence type="predicted"/>
<protein>
    <submittedName>
        <fullName evidence="1">Uncharacterized protein</fullName>
    </submittedName>
</protein>
<evidence type="ECO:0000313" key="2">
    <source>
        <dbReference type="Proteomes" id="UP001529510"/>
    </source>
</evidence>
<comment type="caution">
    <text evidence="1">The sequence shown here is derived from an EMBL/GenBank/DDBJ whole genome shotgun (WGS) entry which is preliminary data.</text>
</comment>
<gene>
    <name evidence="1" type="ORF">M9458_039897</name>
</gene>
<name>A0ABD0NQD6_CIRMR</name>
<keyword evidence="2" id="KW-1185">Reference proteome</keyword>